<evidence type="ECO:0000256" key="1">
    <source>
        <dbReference type="ARBA" id="ARBA00004637"/>
    </source>
</evidence>
<dbReference type="OMA" id="MQITSAM"/>
<dbReference type="InterPro" id="IPR000131">
    <property type="entry name" value="ATP_synth_F1_gsu"/>
</dbReference>
<evidence type="ECO:0000256" key="9">
    <source>
        <dbReference type="ARBA" id="ARBA00023196"/>
    </source>
</evidence>
<comment type="caution">
    <text evidence="12">The sequence shown here is derived from an EMBL/GenBank/DDBJ whole genome shotgun (WGS) entry which is preliminary data.</text>
</comment>
<comment type="subcellular location">
    <subcellularLocation>
        <location evidence="1">Mitochondrion inner membrane</location>
        <topology evidence="1">Peripheral membrane protein</topology>
    </subcellularLocation>
</comment>
<evidence type="ECO:0000256" key="10">
    <source>
        <dbReference type="ARBA" id="ARBA00023310"/>
    </source>
</evidence>
<gene>
    <name evidence="12" type="ORF">BCR37DRAFT_66347</name>
</gene>
<comment type="subunit">
    <text evidence="11">F-type ATPases have 2 components, CF(1) - the catalytic core - and CF(0) - the membrane proton channel. CF(1) and CF(0) have multiple subunits.</text>
</comment>
<sequence>MLARGLVTRTVLKSQAPVAARNMATLREIEMRLKSIKNIEKITKTMKTVASSKLPKATRTMGQAKVYGETSEELFKNAETVAGKGKTLYIVASSDKGLCGGIHSQLSKATRKALTANPDADVVVLGDKCKAQLQRFKPENIIMTFNQIGKEVPTFQDAAAIADLITKNGIEYESIQIIYNTYLSGISFEPKIIPAFTQESIKNSPNFAAYEMEDDVMANLSEFTFANSIYWALAEGHACELSSKRNAMDNASKNAGEMIEKFTIQYNRTRQAVITNGLVEIVTGAMALEG</sequence>
<keyword evidence="13" id="KW-1185">Reference proteome</keyword>
<keyword evidence="7" id="KW-0496">Mitochondrion</keyword>
<dbReference type="GO" id="GO:0005743">
    <property type="term" value="C:mitochondrial inner membrane"/>
    <property type="evidence" value="ECO:0007669"/>
    <property type="project" value="UniProtKB-SubCell"/>
</dbReference>
<dbReference type="CDD" id="cd12151">
    <property type="entry name" value="F1-ATPase_gamma"/>
    <property type="match status" value="1"/>
</dbReference>
<evidence type="ECO:0000256" key="3">
    <source>
        <dbReference type="ARBA" id="ARBA00022448"/>
    </source>
</evidence>
<dbReference type="AlphaFoldDB" id="A0A1Y2F8Z6"/>
<dbReference type="GO" id="GO:0045259">
    <property type="term" value="C:proton-transporting ATP synthase complex"/>
    <property type="evidence" value="ECO:0007669"/>
    <property type="project" value="UniProtKB-KW"/>
</dbReference>
<dbReference type="FunFam" id="3.40.1380.10:FF:000003">
    <property type="entry name" value="ATP synthase subunit gamma"/>
    <property type="match status" value="1"/>
</dbReference>
<dbReference type="PIRSF" id="PIRSF039089">
    <property type="entry name" value="ATP_synthase_gamma"/>
    <property type="match status" value="1"/>
</dbReference>
<dbReference type="PRINTS" id="PR00126">
    <property type="entry name" value="ATPASEGAMMA"/>
</dbReference>
<keyword evidence="6 11" id="KW-0406">Ion transport</keyword>
<evidence type="ECO:0000256" key="11">
    <source>
        <dbReference type="RuleBase" id="RU004001"/>
    </source>
</evidence>
<dbReference type="PANTHER" id="PTHR11693">
    <property type="entry name" value="ATP SYNTHASE GAMMA CHAIN"/>
    <property type="match status" value="1"/>
</dbReference>
<dbReference type="Pfam" id="PF00231">
    <property type="entry name" value="ATP-synt"/>
    <property type="match status" value="1"/>
</dbReference>
<dbReference type="Proteomes" id="UP000193685">
    <property type="component" value="Unassembled WGS sequence"/>
</dbReference>
<evidence type="ECO:0000256" key="4">
    <source>
        <dbReference type="ARBA" id="ARBA00022781"/>
    </source>
</evidence>
<evidence type="ECO:0000256" key="2">
    <source>
        <dbReference type="ARBA" id="ARBA00007681"/>
    </source>
</evidence>
<keyword evidence="3 11" id="KW-0813">Transport</keyword>
<keyword evidence="9 11" id="KW-0139">CF(1)</keyword>
<evidence type="ECO:0000256" key="8">
    <source>
        <dbReference type="ARBA" id="ARBA00023136"/>
    </source>
</evidence>
<evidence type="ECO:0000313" key="12">
    <source>
        <dbReference type="EMBL" id="ORY80388.1"/>
    </source>
</evidence>
<evidence type="ECO:0000313" key="13">
    <source>
        <dbReference type="Proteomes" id="UP000193685"/>
    </source>
</evidence>
<dbReference type="RefSeq" id="XP_040724276.1">
    <property type="nucleotide sequence ID" value="XM_040872426.1"/>
</dbReference>
<dbReference type="EMBL" id="MCFI01000013">
    <property type="protein sequence ID" value="ORY80388.1"/>
    <property type="molecule type" value="Genomic_DNA"/>
</dbReference>
<dbReference type="STRING" id="56484.A0A1Y2F8Z6"/>
<dbReference type="GeneID" id="63789025"/>
<proteinExistence type="inferred from homology"/>
<organism evidence="12 13">
    <name type="scientific">Protomyces lactucae-debilis</name>
    <dbReference type="NCBI Taxonomy" id="2754530"/>
    <lineage>
        <taxon>Eukaryota</taxon>
        <taxon>Fungi</taxon>
        <taxon>Dikarya</taxon>
        <taxon>Ascomycota</taxon>
        <taxon>Taphrinomycotina</taxon>
        <taxon>Taphrinomycetes</taxon>
        <taxon>Taphrinales</taxon>
        <taxon>Protomycetaceae</taxon>
        <taxon>Protomyces</taxon>
    </lineage>
</organism>
<protein>
    <recommendedName>
        <fullName evidence="11">ATP synthase subunit gamma</fullName>
    </recommendedName>
</protein>
<dbReference type="SUPFAM" id="SSF52943">
    <property type="entry name" value="ATP synthase (F1-ATPase), gamma subunit"/>
    <property type="match status" value="1"/>
</dbReference>
<dbReference type="PANTHER" id="PTHR11693:SF22">
    <property type="entry name" value="ATP SYNTHASE SUBUNIT GAMMA, MITOCHONDRIAL"/>
    <property type="match status" value="1"/>
</dbReference>
<evidence type="ECO:0000256" key="7">
    <source>
        <dbReference type="ARBA" id="ARBA00023128"/>
    </source>
</evidence>
<keyword evidence="10 11" id="KW-0066">ATP synthesis</keyword>
<evidence type="ECO:0000256" key="5">
    <source>
        <dbReference type="ARBA" id="ARBA00022792"/>
    </source>
</evidence>
<dbReference type="NCBIfam" id="TIGR01146">
    <property type="entry name" value="ATPsyn_F1gamma"/>
    <property type="match status" value="1"/>
</dbReference>
<comment type="similarity">
    <text evidence="2 11">Belongs to the ATPase gamma chain family.</text>
</comment>
<keyword evidence="5" id="KW-0999">Mitochondrion inner membrane</keyword>
<reference evidence="12 13" key="1">
    <citation type="submission" date="2016-07" db="EMBL/GenBank/DDBJ databases">
        <title>Pervasive Adenine N6-methylation of Active Genes in Fungi.</title>
        <authorList>
            <consortium name="DOE Joint Genome Institute"/>
            <person name="Mondo S.J."/>
            <person name="Dannebaum R.O."/>
            <person name="Kuo R.C."/>
            <person name="Labutti K."/>
            <person name="Haridas S."/>
            <person name="Kuo A."/>
            <person name="Salamov A."/>
            <person name="Ahrendt S.R."/>
            <person name="Lipzen A."/>
            <person name="Sullivan W."/>
            <person name="Andreopoulos W.B."/>
            <person name="Clum A."/>
            <person name="Lindquist E."/>
            <person name="Daum C."/>
            <person name="Ramamoorthy G.K."/>
            <person name="Gryganskyi A."/>
            <person name="Culley D."/>
            <person name="Magnuson J.K."/>
            <person name="James T.Y."/>
            <person name="O'Malley M.A."/>
            <person name="Stajich J.E."/>
            <person name="Spatafora J.W."/>
            <person name="Visel A."/>
            <person name="Grigoriev I.V."/>
        </authorList>
    </citation>
    <scope>NUCLEOTIDE SEQUENCE [LARGE SCALE GENOMIC DNA]</scope>
    <source>
        <strain evidence="12 13">12-1054</strain>
    </source>
</reference>
<dbReference type="GO" id="GO:0046933">
    <property type="term" value="F:proton-transporting ATP synthase activity, rotational mechanism"/>
    <property type="evidence" value="ECO:0007669"/>
    <property type="project" value="InterPro"/>
</dbReference>
<keyword evidence="4 11" id="KW-0375">Hydrogen ion transport</keyword>
<dbReference type="InterPro" id="IPR035968">
    <property type="entry name" value="ATP_synth_F1_ATPase_gsu"/>
</dbReference>
<accession>A0A1Y2F8Z6</accession>
<dbReference type="Gene3D" id="3.40.1380.10">
    <property type="match status" value="1"/>
</dbReference>
<evidence type="ECO:0000256" key="6">
    <source>
        <dbReference type="ARBA" id="ARBA00023065"/>
    </source>
</evidence>
<dbReference type="Gene3D" id="1.10.287.80">
    <property type="entry name" value="ATP synthase, gamma subunit, helix hairpin domain"/>
    <property type="match status" value="1"/>
</dbReference>
<dbReference type="OrthoDB" id="239812at2759"/>
<name>A0A1Y2F8Z6_PROLT</name>
<keyword evidence="8" id="KW-0472">Membrane</keyword>